<dbReference type="SUPFAM" id="SSF63829">
    <property type="entry name" value="Calcium-dependent phosphotriesterase"/>
    <property type="match status" value="1"/>
</dbReference>
<sequence>MPKNPLRASALATAGCLALSSTLIAAPAHAHRSPAPPTPSTVAEGLAGPLALAVGDRHELFVTQGFAGTLSKIDRRGRVSTVAQMPPGEPGPQGPSNEIAGVDYSKGSTFHIETDYLAGFSHIVKTTSKGKRSVVSQDFLAHESKRNPDRKVRYGFVGLRGQCARDLAALEAQIGQRLVSEATGEDFSHAYQLDVTRHATYVADAGANALLKVSPRSGKISTVAVLPPVKVTAGPELMAALDAALAGMPQLPAGTTAPDCLEGRTFVGEPVPTDVEMGRDGQLYVTTLAGVAGESLPLSHVYKVDPKRGKIRTVASGLHGATGVAVAPNGTVFAAEMFGGEVSVIPQGSRRATTLFAADSPGDVEVHGNTVYATTGVFDPEGNGTVVKVAYRHHGRR</sequence>
<accession>A0ABV0IGY7</accession>
<name>A0ABV0IGY7_9MICC</name>
<feature type="signal peptide" evidence="1">
    <location>
        <begin position="1"/>
        <end position="25"/>
    </location>
</feature>
<dbReference type="EMBL" id="JBDXMX010000002">
    <property type="protein sequence ID" value="MEO9246894.1"/>
    <property type="molecule type" value="Genomic_DNA"/>
</dbReference>
<feature type="chain" id="PRO_5046160317" evidence="1">
    <location>
        <begin position="26"/>
        <end position="397"/>
    </location>
</feature>
<gene>
    <name evidence="2" type="ORF">ABDK96_04295</name>
</gene>
<organism evidence="2 3">
    <name type="scientific">Citricoccus nitrophenolicus</name>
    <dbReference type="NCBI Taxonomy" id="863575"/>
    <lineage>
        <taxon>Bacteria</taxon>
        <taxon>Bacillati</taxon>
        <taxon>Actinomycetota</taxon>
        <taxon>Actinomycetes</taxon>
        <taxon>Micrococcales</taxon>
        <taxon>Micrococcaceae</taxon>
        <taxon>Citricoccus</taxon>
    </lineage>
</organism>
<protein>
    <submittedName>
        <fullName evidence="2">ScyD/ScyE family protein</fullName>
    </submittedName>
</protein>
<evidence type="ECO:0000313" key="2">
    <source>
        <dbReference type="EMBL" id="MEO9246894.1"/>
    </source>
</evidence>
<keyword evidence="3" id="KW-1185">Reference proteome</keyword>
<dbReference type="NCBIfam" id="NF033206">
    <property type="entry name" value="ScyE_fam"/>
    <property type="match status" value="1"/>
</dbReference>
<dbReference type="InterPro" id="IPR048031">
    <property type="entry name" value="ScyD/ScyE-like"/>
</dbReference>
<evidence type="ECO:0000256" key="1">
    <source>
        <dbReference type="SAM" id="SignalP"/>
    </source>
</evidence>
<dbReference type="Proteomes" id="UP001484097">
    <property type="component" value="Unassembled WGS sequence"/>
</dbReference>
<comment type="caution">
    <text evidence="2">The sequence shown here is derived from an EMBL/GenBank/DDBJ whole genome shotgun (WGS) entry which is preliminary data.</text>
</comment>
<dbReference type="RefSeq" id="WP_347919225.1">
    <property type="nucleotide sequence ID" value="NZ_JBDXMX010000002.1"/>
</dbReference>
<evidence type="ECO:0000313" key="3">
    <source>
        <dbReference type="Proteomes" id="UP001484097"/>
    </source>
</evidence>
<dbReference type="Gene3D" id="2.120.10.30">
    <property type="entry name" value="TolB, C-terminal domain"/>
    <property type="match status" value="1"/>
</dbReference>
<proteinExistence type="predicted"/>
<dbReference type="InterPro" id="IPR011042">
    <property type="entry name" value="6-blade_b-propeller_TolB-like"/>
</dbReference>
<reference evidence="2 3" key="1">
    <citation type="submission" date="2024-05" db="EMBL/GenBank/DDBJ databases">
        <authorList>
            <person name="Yi C."/>
        </authorList>
    </citation>
    <scope>NUCLEOTIDE SEQUENCE [LARGE SCALE GENOMIC DNA]</scope>
    <source>
        <strain evidence="2 3">XS13</strain>
    </source>
</reference>
<keyword evidence="1" id="KW-0732">Signal</keyword>